<proteinExistence type="predicted"/>
<dbReference type="RefSeq" id="WP_221572817.1">
    <property type="nucleotide sequence ID" value="NZ_JAIGNK010000001.1"/>
</dbReference>
<name>A0ABS7IVM2_9SPHN</name>
<feature type="signal peptide" evidence="1">
    <location>
        <begin position="1"/>
        <end position="19"/>
    </location>
</feature>
<sequence>MIKPILAVALFALASPASAEDFARPAMSAELPSSLLGNDCRPHDMGKAKAVMCMGGSVLEEPNVGVTLTPVDKAMTLDDLKHHTRETFHESSLRQIIREKRVKLRHAPEAVVFEGVYNTNIGLRRTWVAYHDGVLIRVIVSAFSKKADGNYRDEILKAVFGPERFTAPANAEGASVDE</sequence>
<evidence type="ECO:0008006" key="4">
    <source>
        <dbReference type="Google" id="ProtNLM"/>
    </source>
</evidence>
<evidence type="ECO:0000313" key="2">
    <source>
        <dbReference type="EMBL" id="MBX7457518.1"/>
    </source>
</evidence>
<dbReference type="Proteomes" id="UP000783253">
    <property type="component" value="Unassembled WGS sequence"/>
</dbReference>
<evidence type="ECO:0000313" key="3">
    <source>
        <dbReference type="Proteomes" id="UP000783253"/>
    </source>
</evidence>
<keyword evidence="1" id="KW-0732">Signal</keyword>
<evidence type="ECO:0000256" key="1">
    <source>
        <dbReference type="SAM" id="SignalP"/>
    </source>
</evidence>
<organism evidence="2 3">
    <name type="scientific">Qipengyuania polymorpha</name>
    <dbReference type="NCBI Taxonomy" id="2867234"/>
    <lineage>
        <taxon>Bacteria</taxon>
        <taxon>Pseudomonadati</taxon>
        <taxon>Pseudomonadota</taxon>
        <taxon>Alphaproteobacteria</taxon>
        <taxon>Sphingomonadales</taxon>
        <taxon>Erythrobacteraceae</taxon>
        <taxon>Qipengyuania</taxon>
    </lineage>
</organism>
<reference evidence="2 3" key="1">
    <citation type="submission" date="2021-08" db="EMBL/GenBank/DDBJ databases">
        <title>Comparative Genomics Analysis of the Genus Qipengyuania Reveals Extensive Genetic Diversity and Metabolic Versatility, Including the Description of Fifteen Novel Species.</title>
        <authorList>
            <person name="Liu Y."/>
        </authorList>
    </citation>
    <scope>NUCLEOTIDE SEQUENCE [LARGE SCALE GENOMIC DNA]</scope>
    <source>
        <strain evidence="2 3">1NDH17</strain>
    </source>
</reference>
<accession>A0ABS7IVM2</accession>
<gene>
    <name evidence="2" type="ORF">K3152_04590</name>
</gene>
<keyword evidence="3" id="KW-1185">Reference proteome</keyword>
<dbReference type="EMBL" id="JAIGNK010000001">
    <property type="protein sequence ID" value="MBX7457518.1"/>
    <property type="molecule type" value="Genomic_DNA"/>
</dbReference>
<protein>
    <recommendedName>
        <fullName evidence="4">DUF1795 domain-containing protein</fullName>
    </recommendedName>
</protein>
<comment type="caution">
    <text evidence="2">The sequence shown here is derived from an EMBL/GenBank/DDBJ whole genome shotgun (WGS) entry which is preliminary data.</text>
</comment>
<feature type="chain" id="PRO_5045639941" description="DUF1795 domain-containing protein" evidence="1">
    <location>
        <begin position="20"/>
        <end position="178"/>
    </location>
</feature>